<evidence type="ECO:0000313" key="2">
    <source>
        <dbReference type="Proteomes" id="UP001164250"/>
    </source>
</evidence>
<gene>
    <name evidence="1" type="ORF">Patl1_12823</name>
</gene>
<proteinExistence type="predicted"/>
<name>A0ACC1AWA0_9ROSI</name>
<sequence>MKSLFTLQAMTTWLLPDYFQADVIMALAGSNGGSWSTTYSPKSTVRPVGENFLPSGDPEARVAGTMALPQELRGRLSVTGNASHGSGSGDRISTATGFTRNPVQAAEPSTEEKREK</sequence>
<protein>
    <submittedName>
        <fullName evidence="1">Uncharacterized protein</fullName>
    </submittedName>
</protein>
<accession>A0ACC1AWA0</accession>
<dbReference type="EMBL" id="CM047904">
    <property type="protein sequence ID" value="KAJ0090925.1"/>
    <property type="molecule type" value="Genomic_DNA"/>
</dbReference>
<dbReference type="Proteomes" id="UP001164250">
    <property type="component" value="Chromosome 8"/>
</dbReference>
<comment type="caution">
    <text evidence="1">The sequence shown here is derived from an EMBL/GenBank/DDBJ whole genome shotgun (WGS) entry which is preliminary data.</text>
</comment>
<reference evidence="2" key="1">
    <citation type="journal article" date="2023" name="G3 (Bethesda)">
        <title>Genome assembly and association tests identify interacting loci associated with vigor, precocity, and sex in interspecific pistachio rootstocks.</title>
        <authorList>
            <person name="Palmer W."/>
            <person name="Jacygrad E."/>
            <person name="Sagayaradj S."/>
            <person name="Cavanaugh K."/>
            <person name="Han R."/>
            <person name="Bertier L."/>
            <person name="Beede B."/>
            <person name="Kafkas S."/>
            <person name="Golino D."/>
            <person name="Preece J."/>
            <person name="Michelmore R."/>
        </authorList>
    </citation>
    <scope>NUCLEOTIDE SEQUENCE [LARGE SCALE GENOMIC DNA]</scope>
</reference>
<organism evidence="1 2">
    <name type="scientific">Pistacia atlantica</name>
    <dbReference type="NCBI Taxonomy" id="434234"/>
    <lineage>
        <taxon>Eukaryota</taxon>
        <taxon>Viridiplantae</taxon>
        <taxon>Streptophyta</taxon>
        <taxon>Embryophyta</taxon>
        <taxon>Tracheophyta</taxon>
        <taxon>Spermatophyta</taxon>
        <taxon>Magnoliopsida</taxon>
        <taxon>eudicotyledons</taxon>
        <taxon>Gunneridae</taxon>
        <taxon>Pentapetalae</taxon>
        <taxon>rosids</taxon>
        <taxon>malvids</taxon>
        <taxon>Sapindales</taxon>
        <taxon>Anacardiaceae</taxon>
        <taxon>Pistacia</taxon>
    </lineage>
</organism>
<evidence type="ECO:0000313" key="1">
    <source>
        <dbReference type="EMBL" id="KAJ0090925.1"/>
    </source>
</evidence>
<keyword evidence="2" id="KW-1185">Reference proteome</keyword>